<feature type="domain" description="Tail specific protease N-terminal" evidence="2">
    <location>
        <begin position="55"/>
        <end position="178"/>
    </location>
</feature>
<feature type="chain" id="PRO_5016260678" evidence="1">
    <location>
        <begin position="28"/>
        <end position="182"/>
    </location>
</feature>
<name>A0A336N8H6_AGGAP</name>
<accession>A0A336N8H6</accession>
<proteinExistence type="predicted"/>
<dbReference type="Proteomes" id="UP000253728">
    <property type="component" value="Unassembled WGS sequence"/>
</dbReference>
<feature type="signal peptide" evidence="1">
    <location>
        <begin position="1"/>
        <end position="27"/>
    </location>
</feature>
<dbReference type="GO" id="GO:0006508">
    <property type="term" value="P:proteolysis"/>
    <property type="evidence" value="ECO:0007669"/>
    <property type="project" value="UniProtKB-KW"/>
</dbReference>
<organism evidence="3 4">
    <name type="scientific">Aggregatibacter aphrophilus</name>
    <name type="common">Haemophilus aphrophilus</name>
    <dbReference type="NCBI Taxonomy" id="732"/>
    <lineage>
        <taxon>Bacteria</taxon>
        <taxon>Pseudomonadati</taxon>
        <taxon>Pseudomonadota</taxon>
        <taxon>Gammaproteobacteria</taxon>
        <taxon>Pasteurellales</taxon>
        <taxon>Pasteurellaceae</taxon>
        <taxon>Aggregatibacter</taxon>
    </lineage>
</organism>
<keyword evidence="3" id="KW-0645">Protease</keyword>
<dbReference type="Pfam" id="PF17804">
    <property type="entry name" value="TSP_NTD"/>
    <property type="match status" value="1"/>
</dbReference>
<evidence type="ECO:0000313" key="4">
    <source>
        <dbReference type="Proteomes" id="UP000253728"/>
    </source>
</evidence>
<dbReference type="GO" id="GO:0004252">
    <property type="term" value="F:serine-type endopeptidase activity"/>
    <property type="evidence" value="ECO:0007669"/>
    <property type="project" value="UniProtKB-EC"/>
</dbReference>
<evidence type="ECO:0000256" key="1">
    <source>
        <dbReference type="SAM" id="SignalP"/>
    </source>
</evidence>
<dbReference type="EC" id="3.4.21.102" evidence="3"/>
<reference evidence="3 4" key="1">
    <citation type="submission" date="2018-06" db="EMBL/GenBank/DDBJ databases">
        <authorList>
            <consortium name="Pathogen Informatics"/>
            <person name="Doyle S."/>
        </authorList>
    </citation>
    <scope>NUCLEOTIDE SEQUENCE [LARGE SCALE GENOMIC DNA]</scope>
    <source>
        <strain evidence="3 4">NCTC5908</strain>
    </source>
</reference>
<dbReference type="EMBL" id="UFSP01000004">
    <property type="protein sequence ID" value="SSZ30669.1"/>
    <property type="molecule type" value="Genomic_DNA"/>
</dbReference>
<protein>
    <submittedName>
        <fullName evidence="3">Tail-specific protease</fullName>
        <ecNumber evidence="3">3.4.21.102</ecNumber>
    </submittedName>
</protein>
<gene>
    <name evidence="3" type="primary">prc_1</name>
    <name evidence="3" type="ORF">NCTC5908_02503</name>
</gene>
<dbReference type="AlphaFoldDB" id="A0A336N8H6"/>
<dbReference type="InterPro" id="IPR040573">
    <property type="entry name" value="TSP_N"/>
</dbReference>
<keyword evidence="1" id="KW-0732">Signal</keyword>
<evidence type="ECO:0000313" key="3">
    <source>
        <dbReference type="EMBL" id="SSZ30669.1"/>
    </source>
</evidence>
<sequence length="182" mass="21165">MKFTKTKNYLTALVLGTFLFNAGVVEAVQPKLKASDLVTLQPSEVNMFATKRATTRLTQSHYRKFQLDDEFSEKIFDRYLKALDFNRTTFLQSDIDEMRAKYGKKIDEELNAGTLDIAFNMYDLMMKRRYERYRYALSLLDKEPNLSGDDQIEIDREKAAWPKTEADAENCGRRVLKMTLSA</sequence>
<evidence type="ECO:0000259" key="2">
    <source>
        <dbReference type="Pfam" id="PF17804"/>
    </source>
</evidence>
<keyword evidence="3" id="KW-0378">Hydrolase</keyword>